<dbReference type="AlphaFoldDB" id="A0A919J545"/>
<dbReference type="GO" id="GO:0005737">
    <property type="term" value="C:cytoplasm"/>
    <property type="evidence" value="ECO:0007669"/>
    <property type="project" value="TreeGrafter"/>
</dbReference>
<protein>
    <recommendedName>
        <fullName evidence="1">NAD(P)-binding domain-containing protein</fullName>
    </recommendedName>
</protein>
<dbReference type="Gene3D" id="3.40.50.720">
    <property type="entry name" value="NAD(P)-binding Rossmann-like Domain"/>
    <property type="match status" value="1"/>
</dbReference>
<dbReference type="InterPro" id="IPR051783">
    <property type="entry name" value="NAD(P)-dependent_oxidoreduct"/>
</dbReference>
<dbReference type="PANTHER" id="PTHR48079">
    <property type="entry name" value="PROTEIN YEEZ"/>
    <property type="match status" value="1"/>
</dbReference>
<dbReference type="SUPFAM" id="SSF51735">
    <property type="entry name" value="NAD(P)-binding Rossmann-fold domains"/>
    <property type="match status" value="1"/>
</dbReference>
<feature type="domain" description="NAD(P)-binding" evidence="1">
    <location>
        <begin position="12"/>
        <end position="128"/>
    </location>
</feature>
<reference evidence="2" key="1">
    <citation type="submission" date="2021-01" db="EMBL/GenBank/DDBJ databases">
        <title>Whole genome shotgun sequence of Actinoplanes ferrugineus NBRC 15555.</title>
        <authorList>
            <person name="Komaki H."/>
            <person name="Tamura T."/>
        </authorList>
    </citation>
    <scope>NUCLEOTIDE SEQUENCE</scope>
    <source>
        <strain evidence="2">NBRC 15555</strain>
    </source>
</reference>
<comment type="caution">
    <text evidence="2">The sequence shown here is derived from an EMBL/GenBank/DDBJ whole genome shotgun (WGS) entry which is preliminary data.</text>
</comment>
<name>A0A919J545_9ACTN</name>
<evidence type="ECO:0000313" key="3">
    <source>
        <dbReference type="Proteomes" id="UP000598174"/>
    </source>
</evidence>
<proteinExistence type="predicted"/>
<dbReference type="Pfam" id="PF13460">
    <property type="entry name" value="NAD_binding_10"/>
    <property type="match status" value="1"/>
</dbReference>
<dbReference type="EMBL" id="BOMM01000057">
    <property type="protein sequence ID" value="GIE14665.1"/>
    <property type="molecule type" value="Genomic_DNA"/>
</dbReference>
<organism evidence="2 3">
    <name type="scientific">Paractinoplanes ferrugineus</name>
    <dbReference type="NCBI Taxonomy" id="113564"/>
    <lineage>
        <taxon>Bacteria</taxon>
        <taxon>Bacillati</taxon>
        <taxon>Actinomycetota</taxon>
        <taxon>Actinomycetes</taxon>
        <taxon>Micromonosporales</taxon>
        <taxon>Micromonosporaceae</taxon>
        <taxon>Paractinoplanes</taxon>
    </lineage>
</organism>
<accession>A0A919J545</accession>
<sequence length="309" mass="32898">MDDAAVRILVVGGSGLIGAHVTEVLRERGHEVTTAARSPGAGVDHLLDVTDASVDAMRGLLTGHDGVVFATRTDEQRPLPRPILGRFRRDMVEPVVRLFTAARQEGLTRGVLLGSYYTYFDRVRPQWRLAERHTYVRCRVEQAREGRAAAGPDLPVAVIELPFVLGRAGERGPNWAAPFERWARSGAPLLVPAGGTAVVTARNVAGSVAEALEHGGGADLPVADANLSWAEMMTRVASAAGRARPVRRLPAGVLRAAFGAGAAVQTLLRQESGLDLGHLADLMLADLFVEPVSGRPLDAAFRESFSAPG</sequence>
<keyword evidence="3" id="KW-1185">Reference proteome</keyword>
<evidence type="ECO:0000313" key="2">
    <source>
        <dbReference type="EMBL" id="GIE14665.1"/>
    </source>
</evidence>
<dbReference type="InterPro" id="IPR016040">
    <property type="entry name" value="NAD(P)-bd_dom"/>
</dbReference>
<dbReference type="PANTHER" id="PTHR48079:SF6">
    <property type="entry name" value="NAD(P)-BINDING DOMAIN-CONTAINING PROTEIN-RELATED"/>
    <property type="match status" value="1"/>
</dbReference>
<gene>
    <name evidence="2" type="ORF">Afe05nite_65050</name>
</gene>
<dbReference type="GO" id="GO:0004029">
    <property type="term" value="F:aldehyde dehydrogenase (NAD+) activity"/>
    <property type="evidence" value="ECO:0007669"/>
    <property type="project" value="TreeGrafter"/>
</dbReference>
<dbReference type="InterPro" id="IPR036291">
    <property type="entry name" value="NAD(P)-bd_dom_sf"/>
</dbReference>
<dbReference type="Proteomes" id="UP000598174">
    <property type="component" value="Unassembled WGS sequence"/>
</dbReference>
<evidence type="ECO:0000259" key="1">
    <source>
        <dbReference type="Pfam" id="PF13460"/>
    </source>
</evidence>